<organism evidence="1 2">
    <name type="scientific">Penicillium hordei</name>
    <dbReference type="NCBI Taxonomy" id="40994"/>
    <lineage>
        <taxon>Eukaryota</taxon>
        <taxon>Fungi</taxon>
        <taxon>Dikarya</taxon>
        <taxon>Ascomycota</taxon>
        <taxon>Pezizomycotina</taxon>
        <taxon>Eurotiomycetes</taxon>
        <taxon>Eurotiomycetidae</taxon>
        <taxon>Eurotiales</taxon>
        <taxon>Aspergillaceae</taxon>
        <taxon>Penicillium</taxon>
    </lineage>
</organism>
<dbReference type="SUPFAM" id="SSF56112">
    <property type="entry name" value="Protein kinase-like (PK-like)"/>
    <property type="match status" value="1"/>
</dbReference>
<dbReference type="InterPro" id="IPR011009">
    <property type="entry name" value="Kinase-like_dom_sf"/>
</dbReference>
<comment type="caution">
    <text evidence="1">The sequence shown here is derived from an EMBL/GenBank/DDBJ whole genome shotgun (WGS) entry which is preliminary data.</text>
</comment>
<evidence type="ECO:0000313" key="2">
    <source>
        <dbReference type="Proteomes" id="UP001213799"/>
    </source>
</evidence>
<dbReference type="GeneID" id="81591315"/>
<keyword evidence="2" id="KW-1185">Reference proteome</keyword>
<dbReference type="EMBL" id="JAQJAE010000005">
    <property type="protein sequence ID" value="KAJ5593115.1"/>
    <property type="molecule type" value="Genomic_DNA"/>
</dbReference>
<evidence type="ECO:0000313" key="1">
    <source>
        <dbReference type="EMBL" id="KAJ5593115.1"/>
    </source>
</evidence>
<protein>
    <recommendedName>
        <fullName evidence="3">Aminoglycoside phosphotransferase domain-containing protein</fullName>
    </recommendedName>
</protein>
<reference evidence="1" key="1">
    <citation type="journal article" date="2023" name="IMA Fungus">
        <title>Comparative genomic study of the Penicillium genus elucidates a diverse pangenome and 15 lateral gene transfer events.</title>
        <authorList>
            <person name="Petersen C."/>
            <person name="Sorensen T."/>
            <person name="Nielsen M.R."/>
            <person name="Sondergaard T.E."/>
            <person name="Sorensen J.L."/>
            <person name="Fitzpatrick D.A."/>
            <person name="Frisvad J.C."/>
            <person name="Nielsen K.L."/>
        </authorList>
    </citation>
    <scope>NUCLEOTIDE SEQUENCE</scope>
    <source>
        <strain evidence="1">IBT 12815</strain>
    </source>
</reference>
<name>A0AAD6GXP7_9EURO</name>
<evidence type="ECO:0008006" key="3">
    <source>
        <dbReference type="Google" id="ProtNLM"/>
    </source>
</evidence>
<dbReference type="Proteomes" id="UP001213799">
    <property type="component" value="Unassembled WGS sequence"/>
</dbReference>
<dbReference type="AlphaFoldDB" id="A0AAD6GXP7"/>
<proteinExistence type="predicted"/>
<gene>
    <name evidence="1" type="ORF">N7537_010019</name>
</gene>
<dbReference type="RefSeq" id="XP_056749741.1">
    <property type="nucleotide sequence ID" value="XM_056901073.1"/>
</dbReference>
<sequence length="76" mass="8905">MLQQSYRILFAHNDLQPQKIMIKDGNPGGLISGVLDFGKALLIWGWKSEWTDYVVQILQLYHAEFFMYSLMEKLLI</sequence>
<accession>A0AAD6GXP7</accession>
<reference evidence="1" key="2">
    <citation type="submission" date="2023-01" db="EMBL/GenBank/DDBJ databases">
        <authorList>
            <person name="Petersen C."/>
        </authorList>
    </citation>
    <scope>NUCLEOTIDE SEQUENCE</scope>
    <source>
        <strain evidence="1">IBT 12815</strain>
    </source>
</reference>